<evidence type="ECO:0000313" key="4">
    <source>
        <dbReference type="Proteomes" id="UP000886523"/>
    </source>
</evidence>
<keyword evidence="1" id="KW-0521">NADP</keyword>
<evidence type="ECO:0000259" key="2">
    <source>
        <dbReference type="Pfam" id="PF13460"/>
    </source>
</evidence>
<dbReference type="Gene3D" id="3.40.50.720">
    <property type="entry name" value="NAD(P)-binding Rossmann-like Domain"/>
    <property type="match status" value="1"/>
</dbReference>
<dbReference type="PANTHER" id="PTHR42748">
    <property type="entry name" value="NITROGEN METABOLITE REPRESSION PROTEIN NMRA FAMILY MEMBER"/>
    <property type="match status" value="1"/>
</dbReference>
<dbReference type="PANTHER" id="PTHR42748:SF7">
    <property type="entry name" value="NMRA LIKE REDOX SENSOR 1-RELATED"/>
    <property type="match status" value="1"/>
</dbReference>
<organism evidence="3 4">
    <name type="scientific">Hydnum rufescens UP504</name>
    <dbReference type="NCBI Taxonomy" id="1448309"/>
    <lineage>
        <taxon>Eukaryota</taxon>
        <taxon>Fungi</taxon>
        <taxon>Dikarya</taxon>
        <taxon>Basidiomycota</taxon>
        <taxon>Agaricomycotina</taxon>
        <taxon>Agaricomycetes</taxon>
        <taxon>Cantharellales</taxon>
        <taxon>Hydnaceae</taxon>
        <taxon>Hydnum</taxon>
    </lineage>
</organism>
<comment type="caution">
    <text evidence="3">The sequence shown here is derived from an EMBL/GenBank/DDBJ whole genome shotgun (WGS) entry which is preliminary data.</text>
</comment>
<dbReference type="OrthoDB" id="419598at2759"/>
<reference evidence="3" key="1">
    <citation type="journal article" date="2020" name="Nat. Commun.">
        <title>Large-scale genome sequencing of mycorrhizal fungi provides insights into the early evolution of symbiotic traits.</title>
        <authorList>
            <person name="Miyauchi S."/>
            <person name="Kiss E."/>
            <person name="Kuo A."/>
            <person name="Drula E."/>
            <person name="Kohler A."/>
            <person name="Sanchez-Garcia M."/>
            <person name="Morin E."/>
            <person name="Andreopoulos B."/>
            <person name="Barry K.W."/>
            <person name="Bonito G."/>
            <person name="Buee M."/>
            <person name="Carver A."/>
            <person name="Chen C."/>
            <person name="Cichocki N."/>
            <person name="Clum A."/>
            <person name="Culley D."/>
            <person name="Crous P.W."/>
            <person name="Fauchery L."/>
            <person name="Girlanda M."/>
            <person name="Hayes R.D."/>
            <person name="Keri Z."/>
            <person name="LaButti K."/>
            <person name="Lipzen A."/>
            <person name="Lombard V."/>
            <person name="Magnuson J."/>
            <person name="Maillard F."/>
            <person name="Murat C."/>
            <person name="Nolan M."/>
            <person name="Ohm R.A."/>
            <person name="Pangilinan J."/>
            <person name="Pereira M.F."/>
            <person name="Perotto S."/>
            <person name="Peter M."/>
            <person name="Pfister S."/>
            <person name="Riley R."/>
            <person name="Sitrit Y."/>
            <person name="Stielow J.B."/>
            <person name="Szollosi G."/>
            <person name="Zifcakova L."/>
            <person name="Stursova M."/>
            <person name="Spatafora J.W."/>
            <person name="Tedersoo L."/>
            <person name="Vaario L.M."/>
            <person name="Yamada A."/>
            <person name="Yan M."/>
            <person name="Wang P."/>
            <person name="Xu J."/>
            <person name="Bruns T."/>
            <person name="Baldrian P."/>
            <person name="Vilgalys R."/>
            <person name="Dunand C."/>
            <person name="Henrissat B."/>
            <person name="Grigoriev I.V."/>
            <person name="Hibbett D."/>
            <person name="Nagy L.G."/>
            <person name="Martin F.M."/>
        </authorList>
    </citation>
    <scope>NUCLEOTIDE SEQUENCE</scope>
    <source>
        <strain evidence="3">UP504</strain>
    </source>
</reference>
<dbReference type="EMBL" id="MU129012">
    <property type="protein sequence ID" value="KAF9510675.1"/>
    <property type="molecule type" value="Genomic_DNA"/>
</dbReference>
<dbReference type="InterPro" id="IPR036291">
    <property type="entry name" value="NAD(P)-bd_dom_sf"/>
</dbReference>
<dbReference type="Pfam" id="PF13460">
    <property type="entry name" value="NAD_binding_10"/>
    <property type="match status" value="1"/>
</dbReference>
<gene>
    <name evidence="3" type="ORF">BS47DRAFT_50152</name>
</gene>
<evidence type="ECO:0000313" key="3">
    <source>
        <dbReference type="EMBL" id="KAF9510675.1"/>
    </source>
</evidence>
<sequence length="170" mass="18938">MTPIDCVIGLRLLPLLEHWRPRQKRCKDSITVNDGTFAVRALTRDANKVRGLENLGVEVVAADAEDVESLKKAFRGAWGVFGVTDCKRDAFARFLEAQPVSLCIVWTLLPIPDGNQAGTQAHEEQYGRNLVGAAEAEGVQYFVWSTLPRMEAYAVYHFASKVTEKRVMVS</sequence>
<dbReference type="Proteomes" id="UP000886523">
    <property type="component" value="Unassembled WGS sequence"/>
</dbReference>
<dbReference type="SUPFAM" id="SSF51735">
    <property type="entry name" value="NAD(P)-binding Rossmann-fold domains"/>
    <property type="match status" value="1"/>
</dbReference>
<dbReference type="InterPro" id="IPR051164">
    <property type="entry name" value="NmrA-like_oxidored"/>
</dbReference>
<dbReference type="AlphaFoldDB" id="A0A9P6ASL4"/>
<evidence type="ECO:0000256" key="1">
    <source>
        <dbReference type="ARBA" id="ARBA00022857"/>
    </source>
</evidence>
<name>A0A9P6ASL4_9AGAM</name>
<accession>A0A9P6ASL4</accession>
<proteinExistence type="predicted"/>
<feature type="domain" description="NAD(P)-binding" evidence="2">
    <location>
        <begin position="32"/>
        <end position="147"/>
    </location>
</feature>
<keyword evidence="4" id="KW-1185">Reference proteome</keyword>
<protein>
    <recommendedName>
        <fullName evidence="2">NAD(P)-binding domain-containing protein</fullName>
    </recommendedName>
</protein>
<dbReference type="InterPro" id="IPR016040">
    <property type="entry name" value="NAD(P)-bd_dom"/>
</dbReference>